<name>A0AA40DPJ5_9PEZI</name>
<protein>
    <recommendedName>
        <fullName evidence="4">ribonuclease Z</fullName>
        <ecNumber evidence="4">3.1.26.11</ecNumber>
    </recommendedName>
</protein>
<evidence type="ECO:0000256" key="1">
    <source>
        <dbReference type="ARBA" id="ARBA00000402"/>
    </source>
</evidence>
<dbReference type="InterPro" id="IPR047151">
    <property type="entry name" value="RNZ2-like"/>
</dbReference>
<evidence type="ECO:0000256" key="9">
    <source>
        <dbReference type="ARBA" id="ARBA00022801"/>
    </source>
</evidence>
<reference evidence="14" key="1">
    <citation type="submission" date="2023-06" db="EMBL/GenBank/DDBJ databases">
        <title>Genome-scale phylogeny and comparative genomics of the fungal order Sordariales.</title>
        <authorList>
            <consortium name="Lawrence Berkeley National Laboratory"/>
            <person name="Hensen N."/>
            <person name="Bonometti L."/>
            <person name="Westerberg I."/>
            <person name="Brannstrom I.O."/>
            <person name="Guillou S."/>
            <person name="Cros-Aarteil S."/>
            <person name="Calhoun S."/>
            <person name="Haridas S."/>
            <person name="Kuo A."/>
            <person name="Mondo S."/>
            <person name="Pangilinan J."/>
            <person name="Riley R."/>
            <person name="Labutti K."/>
            <person name="Andreopoulos B."/>
            <person name="Lipzen A."/>
            <person name="Chen C."/>
            <person name="Yanf M."/>
            <person name="Daum C."/>
            <person name="Ng V."/>
            <person name="Clum A."/>
            <person name="Steindorff A."/>
            <person name="Ohm R."/>
            <person name="Martin F."/>
            <person name="Silar P."/>
            <person name="Natvig D."/>
            <person name="Lalanne C."/>
            <person name="Gautier V."/>
            <person name="Ament-Velasquez S.L."/>
            <person name="Kruys A."/>
            <person name="Hutchinson M.I."/>
            <person name="Powell A.J."/>
            <person name="Barry K."/>
            <person name="Miller A.N."/>
            <person name="Grigoriev I.V."/>
            <person name="Debuchy R."/>
            <person name="Gladieux P."/>
            <person name="Thoren M.H."/>
            <person name="Johannesson H."/>
        </authorList>
    </citation>
    <scope>NUCLEOTIDE SEQUENCE</scope>
    <source>
        <strain evidence="14">SMH4607-1</strain>
    </source>
</reference>
<evidence type="ECO:0000256" key="7">
    <source>
        <dbReference type="ARBA" id="ARBA00022723"/>
    </source>
</evidence>
<dbReference type="InterPro" id="IPR027794">
    <property type="entry name" value="tRNase_Z_dom"/>
</dbReference>
<organism evidence="14 15">
    <name type="scientific">Lasiosphaeris hirsuta</name>
    <dbReference type="NCBI Taxonomy" id="260670"/>
    <lineage>
        <taxon>Eukaryota</taxon>
        <taxon>Fungi</taxon>
        <taxon>Dikarya</taxon>
        <taxon>Ascomycota</taxon>
        <taxon>Pezizomycotina</taxon>
        <taxon>Sordariomycetes</taxon>
        <taxon>Sordariomycetidae</taxon>
        <taxon>Sordariales</taxon>
        <taxon>Lasiosphaeriaceae</taxon>
        <taxon>Lasiosphaeris</taxon>
    </lineage>
</organism>
<evidence type="ECO:0000256" key="10">
    <source>
        <dbReference type="ARBA" id="ARBA00022833"/>
    </source>
</evidence>
<evidence type="ECO:0000259" key="13">
    <source>
        <dbReference type="Pfam" id="PF13691"/>
    </source>
</evidence>
<evidence type="ECO:0000256" key="5">
    <source>
        <dbReference type="ARBA" id="ARBA00022694"/>
    </source>
</evidence>
<evidence type="ECO:0000313" key="15">
    <source>
        <dbReference type="Proteomes" id="UP001172102"/>
    </source>
</evidence>
<dbReference type="PANTHER" id="PTHR12553">
    <property type="entry name" value="ZINC PHOSPHODIESTERASE ELAC PROTEIN 2"/>
    <property type="match status" value="1"/>
</dbReference>
<evidence type="ECO:0000313" key="14">
    <source>
        <dbReference type="EMBL" id="KAK0710870.1"/>
    </source>
</evidence>
<comment type="caution">
    <text evidence="14">The sequence shown here is derived from an EMBL/GenBank/DDBJ whole genome shotgun (WGS) entry which is preliminary data.</text>
</comment>
<dbReference type="Gene3D" id="3.60.15.10">
    <property type="entry name" value="Ribonuclease Z/Hydroxyacylglutathione hydrolase-like"/>
    <property type="match status" value="2"/>
</dbReference>
<feature type="compositionally biased region" description="Basic residues" evidence="11">
    <location>
        <begin position="982"/>
        <end position="996"/>
    </location>
</feature>
<dbReference type="Pfam" id="PF13691">
    <property type="entry name" value="Lactamase_B_4"/>
    <property type="match status" value="1"/>
</dbReference>
<dbReference type="AlphaFoldDB" id="A0AA40DPJ5"/>
<sequence>MSAFKRLASSSTGLTLNPKPNPPLVSLLASPCPSPLLRARTRIRIQSLQRVQRHFKIGSLPIRLGDAFFDSPDVEIPNGFFPGQIIFRDHDYQIPAVWRTATPRTILLLPELRGYVDGQPGTKKEAFIKPIITQGGSMKSTVQIISTPTADTPAACLILHTNNAGGKRYLFGQISEGTQRYMNQNKVRMGGIGQIFLSGPIDWSSAGGLLGMILSIADVNKLDASSTPEEGGASAHAKRKGQAAEPEMAPLHVWGAKHLMHMFASARVFIFRKSLPLRLHEIQDDPRQKDASQNKPDYEDEYIRVWNLLIAPGPPPATPDALRGQREVDQIVRETIVQGMFEPQWSAESLTLTDIHQVRRGTKVYIKGEDGKIEEYLGPMPPGPGDHAGIPNSKVWVRQPWPSTQATSLPAPEPFYDSLCYLVKAQPRRGKFDIAKATALKLPIKDYKRVIRGESVMVGGVEITNEMIVGKTIEGEGFGVFDIRRTDLIDSFLARPEWENETIMRGINVMYWFLSPEVRDDSRLIAFMRARPKVKHFILGPAVGANPLAFTSATNQIIKMHQIDPERFPIPIHSNEEAELPPDLAAAAVRGQRGETLQLAPRLEFQDKFNYPIMNTRLPVDEMLHETEILSLAKAARKKIADPDFIKAVEESQKDIPNLDTEIIPLGTGSCLPSKYRNVSATLVRVPGHGNYLLDCGEGTLGQIRRSFGPEADEIIENLRMIWISHMHADHHLGISSVLAWRSELVKKNNTLQPLAVVGPGPINTFIEEYGGIQDLGSGAHLKRVSCYWEQSWNEITLEGLTEAQEVIDLPSIEICNVDHCRDAFAVALTWSSGLRIAYSGDCRPSTKFATMGKGAHLLIHECTFDNELEGEARAKKHSTMGEALKIGRLMEARRVLLTHFSQRYPKLPSITDVRKEIRSEETPVLFAFDCMRVKLGEFKEAEAFLPALKALYEGDEGEGEVLDEDEGEVLDEPSAIVAERTKKRAKKEKKEKKGKKGAEANKELWPEPEPVFGTTDSQQTASF</sequence>
<keyword evidence="9" id="KW-0378">Hydrolase</keyword>
<evidence type="ECO:0000256" key="11">
    <source>
        <dbReference type="SAM" id="MobiDB-lite"/>
    </source>
</evidence>
<feature type="compositionally biased region" description="Polar residues" evidence="11">
    <location>
        <begin position="1015"/>
        <end position="1024"/>
    </location>
</feature>
<keyword evidence="6" id="KW-0540">Nuclease</keyword>
<feature type="domain" description="tRNase Z endonuclease" evidence="13">
    <location>
        <begin position="143"/>
        <end position="208"/>
    </location>
</feature>
<evidence type="ECO:0000256" key="4">
    <source>
        <dbReference type="ARBA" id="ARBA00012477"/>
    </source>
</evidence>
<feature type="domain" description="Metallo-beta-lactamase" evidence="12">
    <location>
        <begin position="691"/>
        <end position="901"/>
    </location>
</feature>
<dbReference type="CDD" id="cd07718">
    <property type="entry name" value="RNaseZ_ELAC1_ELAC2-C-term-like_MBL-fold"/>
    <property type="match status" value="1"/>
</dbReference>
<dbReference type="EMBL" id="JAUKUA010000005">
    <property type="protein sequence ID" value="KAK0710870.1"/>
    <property type="molecule type" value="Genomic_DNA"/>
</dbReference>
<keyword evidence="15" id="KW-1185">Reference proteome</keyword>
<dbReference type="SUPFAM" id="SSF56281">
    <property type="entry name" value="Metallo-hydrolase/oxidoreductase"/>
    <property type="match status" value="1"/>
</dbReference>
<dbReference type="InterPro" id="IPR001279">
    <property type="entry name" value="Metallo-B-lactamas"/>
</dbReference>
<evidence type="ECO:0000256" key="3">
    <source>
        <dbReference type="ARBA" id="ARBA00007823"/>
    </source>
</evidence>
<dbReference type="GO" id="GO:0046872">
    <property type="term" value="F:metal ion binding"/>
    <property type="evidence" value="ECO:0007669"/>
    <property type="project" value="UniProtKB-KW"/>
</dbReference>
<dbReference type="Proteomes" id="UP001172102">
    <property type="component" value="Unassembled WGS sequence"/>
</dbReference>
<dbReference type="Pfam" id="PF12706">
    <property type="entry name" value="Lactamase_B_2"/>
    <property type="match status" value="1"/>
</dbReference>
<comment type="similarity">
    <text evidence="3">Belongs to the RNase Z family.</text>
</comment>
<comment type="catalytic activity">
    <reaction evidence="1">
        <text>Endonucleolytic cleavage of RNA, removing extra 3' nucleotides from tRNA precursor, generating 3' termini of tRNAs. A 3'-hydroxy group is left at the tRNA terminus and a 5'-phosphoryl group is left at the trailer molecule.</text>
        <dbReference type="EC" id="3.1.26.11"/>
    </reaction>
</comment>
<feature type="region of interest" description="Disordered" evidence="11">
    <location>
        <begin position="224"/>
        <end position="244"/>
    </location>
</feature>
<dbReference type="GO" id="GO:0005739">
    <property type="term" value="C:mitochondrion"/>
    <property type="evidence" value="ECO:0007669"/>
    <property type="project" value="TreeGrafter"/>
</dbReference>
<dbReference type="EC" id="3.1.26.11" evidence="4"/>
<dbReference type="GO" id="GO:0042781">
    <property type="term" value="F:3'-tRNA processing endoribonuclease activity"/>
    <property type="evidence" value="ECO:0007669"/>
    <property type="project" value="UniProtKB-EC"/>
</dbReference>
<comment type="cofactor">
    <cofactor evidence="2">
        <name>Zn(2+)</name>
        <dbReference type="ChEBI" id="CHEBI:29105"/>
    </cofactor>
</comment>
<dbReference type="PANTHER" id="PTHR12553:SF49">
    <property type="entry name" value="ZINC PHOSPHODIESTERASE ELAC PROTEIN 2"/>
    <property type="match status" value="1"/>
</dbReference>
<feature type="region of interest" description="Disordered" evidence="11">
    <location>
        <begin position="960"/>
        <end position="1024"/>
    </location>
</feature>
<feature type="compositionally biased region" description="Acidic residues" evidence="11">
    <location>
        <begin position="960"/>
        <end position="972"/>
    </location>
</feature>
<dbReference type="InterPro" id="IPR036866">
    <property type="entry name" value="RibonucZ/Hydroxyglut_hydro"/>
</dbReference>
<accession>A0AA40DPJ5</accession>
<keyword evidence="7" id="KW-0479">Metal-binding</keyword>
<gene>
    <name evidence="14" type="ORF">B0H67DRAFT_583597</name>
</gene>
<keyword evidence="10" id="KW-0862">Zinc</keyword>
<keyword evidence="8" id="KW-0255">Endonuclease</keyword>
<feature type="compositionally biased region" description="Basic and acidic residues" evidence="11">
    <location>
        <begin position="997"/>
        <end position="1006"/>
    </location>
</feature>
<dbReference type="GO" id="GO:1990180">
    <property type="term" value="P:mitochondrial tRNA 3'-end processing"/>
    <property type="evidence" value="ECO:0007669"/>
    <property type="project" value="TreeGrafter"/>
</dbReference>
<keyword evidence="5" id="KW-0819">tRNA processing</keyword>
<evidence type="ECO:0000256" key="6">
    <source>
        <dbReference type="ARBA" id="ARBA00022722"/>
    </source>
</evidence>
<evidence type="ECO:0000256" key="8">
    <source>
        <dbReference type="ARBA" id="ARBA00022759"/>
    </source>
</evidence>
<proteinExistence type="inferred from homology"/>
<evidence type="ECO:0000256" key="2">
    <source>
        <dbReference type="ARBA" id="ARBA00001947"/>
    </source>
</evidence>
<evidence type="ECO:0000259" key="12">
    <source>
        <dbReference type="Pfam" id="PF12706"/>
    </source>
</evidence>